<dbReference type="EMBL" id="JAHXZJ010001492">
    <property type="protein sequence ID" value="KAH0551958.1"/>
    <property type="molecule type" value="Genomic_DNA"/>
</dbReference>
<feature type="transmembrane region" description="Helical" evidence="1">
    <location>
        <begin position="61"/>
        <end position="81"/>
    </location>
</feature>
<sequence>MKRFAKGSRKEKKNNLRKAYDKNRNSIGGWNLSQCMLIIDTIKAEQKLRNSQLDHSSSDKMIAKLLIFVLAIHMATCTSMFTEKQLVQSTMPKPTLTGYPSNGVIEFLNCPGLIHEEILINQWKILKLDNTCKLQANSIIIEDSIILVEETSLYLIANHVKLLRTTIIGNNHTIRIVAENIELYSNRFVGDNSTYEALGINISRRQNDHVGDYSSYKVLGSYIEEQLDMFTGIYQYHNLTTVDIQQIRNEYSEDLPIYNLVEFGTGNPDSTINESKYIVRQGCVFRGNHRYYHINAPFFCNDNNDYNENFDSWFLTGSGRECKISTNLYDSDDKIVKFKGIEYDVL</sequence>
<reference evidence="2 3" key="1">
    <citation type="journal article" date="2021" name="J. Hered.">
        <title>A chromosome-level genome assembly of the parasitoid wasp, Cotesia glomerata (Hymenoptera: Braconidae).</title>
        <authorList>
            <person name="Pinto B.J."/>
            <person name="Weis J.J."/>
            <person name="Gamble T."/>
            <person name="Ode P.J."/>
            <person name="Paul R."/>
            <person name="Zaspel J.M."/>
        </authorList>
    </citation>
    <scope>NUCLEOTIDE SEQUENCE [LARGE SCALE GENOMIC DNA]</scope>
    <source>
        <strain evidence="2">CgM1</strain>
    </source>
</reference>
<evidence type="ECO:0000313" key="2">
    <source>
        <dbReference type="EMBL" id="KAH0551958.1"/>
    </source>
</evidence>
<keyword evidence="1" id="KW-0472">Membrane</keyword>
<proteinExistence type="predicted"/>
<protein>
    <submittedName>
        <fullName evidence="2">Uncharacterized protein</fullName>
    </submittedName>
</protein>
<evidence type="ECO:0000256" key="1">
    <source>
        <dbReference type="SAM" id="Phobius"/>
    </source>
</evidence>
<keyword evidence="3" id="KW-1185">Reference proteome</keyword>
<keyword evidence="1" id="KW-0812">Transmembrane</keyword>
<organism evidence="2 3">
    <name type="scientific">Cotesia glomerata</name>
    <name type="common">Lepidopteran parasitic wasp</name>
    <name type="synonym">Apanteles glomeratus</name>
    <dbReference type="NCBI Taxonomy" id="32391"/>
    <lineage>
        <taxon>Eukaryota</taxon>
        <taxon>Metazoa</taxon>
        <taxon>Ecdysozoa</taxon>
        <taxon>Arthropoda</taxon>
        <taxon>Hexapoda</taxon>
        <taxon>Insecta</taxon>
        <taxon>Pterygota</taxon>
        <taxon>Neoptera</taxon>
        <taxon>Endopterygota</taxon>
        <taxon>Hymenoptera</taxon>
        <taxon>Apocrita</taxon>
        <taxon>Ichneumonoidea</taxon>
        <taxon>Braconidae</taxon>
        <taxon>Microgastrinae</taxon>
        <taxon>Cotesia</taxon>
    </lineage>
</organism>
<accession>A0AAV7IFQ1</accession>
<dbReference type="AlphaFoldDB" id="A0AAV7IFQ1"/>
<gene>
    <name evidence="2" type="ORF">KQX54_003427</name>
</gene>
<dbReference type="Proteomes" id="UP000826195">
    <property type="component" value="Unassembled WGS sequence"/>
</dbReference>
<evidence type="ECO:0000313" key="3">
    <source>
        <dbReference type="Proteomes" id="UP000826195"/>
    </source>
</evidence>
<comment type="caution">
    <text evidence="2">The sequence shown here is derived from an EMBL/GenBank/DDBJ whole genome shotgun (WGS) entry which is preliminary data.</text>
</comment>
<name>A0AAV7IFQ1_COTGL</name>
<keyword evidence="1" id="KW-1133">Transmembrane helix</keyword>